<evidence type="ECO:0000313" key="2">
    <source>
        <dbReference type="Proteomes" id="UP001500610"/>
    </source>
</evidence>
<accession>A0ABP9HHY7</accession>
<gene>
    <name evidence="1" type="ORF">GCM10023257_04430</name>
</gene>
<reference evidence="2" key="1">
    <citation type="journal article" date="2019" name="Int. J. Syst. Evol. Microbiol.">
        <title>The Global Catalogue of Microorganisms (GCM) 10K type strain sequencing project: providing services to taxonomists for standard genome sequencing and annotation.</title>
        <authorList>
            <consortium name="The Broad Institute Genomics Platform"/>
            <consortium name="The Broad Institute Genome Sequencing Center for Infectious Disease"/>
            <person name="Wu L."/>
            <person name="Ma J."/>
        </authorList>
    </citation>
    <scope>NUCLEOTIDE SEQUENCE [LARGE SCALE GENOMIC DNA]</scope>
    <source>
        <strain evidence="2">JCM 17657</strain>
    </source>
</reference>
<organism evidence="1 2">
    <name type="scientific">Streptomyces hyderabadensis</name>
    <dbReference type="NCBI Taxonomy" id="598549"/>
    <lineage>
        <taxon>Bacteria</taxon>
        <taxon>Bacillati</taxon>
        <taxon>Actinomycetota</taxon>
        <taxon>Actinomycetes</taxon>
        <taxon>Kitasatosporales</taxon>
        <taxon>Streptomycetaceae</taxon>
        <taxon>Streptomyces</taxon>
    </lineage>
</organism>
<proteinExistence type="predicted"/>
<comment type="caution">
    <text evidence="1">The sequence shown here is derived from an EMBL/GenBank/DDBJ whole genome shotgun (WGS) entry which is preliminary data.</text>
</comment>
<keyword evidence="2" id="KW-1185">Reference proteome</keyword>
<dbReference type="RefSeq" id="WP_226026026.1">
    <property type="nucleotide sequence ID" value="NZ_BAABIV010000002.1"/>
</dbReference>
<dbReference type="EMBL" id="BAABIV010000002">
    <property type="protein sequence ID" value="GAA4971397.1"/>
    <property type="molecule type" value="Genomic_DNA"/>
</dbReference>
<evidence type="ECO:0000313" key="1">
    <source>
        <dbReference type="EMBL" id="GAA4971397.1"/>
    </source>
</evidence>
<name>A0ABP9HHY7_9ACTN</name>
<sequence>MTERGGTVGWIKDRLLRRKPGGAGAGGLCDCCNDPLKRTRAYYLPTREIVLSQAYWESAYSLTKGMIDVLGEQERQWYFSENLRLTASQRNPWSICENCGEYFVFDRDTARDHAVHGSTPAGNGEVDPSGCVLFAAAAWERVFGRWPANVVPHAVVGTCDLCRRNVHSQAPSYTVSRSRMAEFLAAGVVDGGSLPPAGPAEDDWEMCQPCTALLAARCHRTGLGQA</sequence>
<dbReference type="Proteomes" id="UP001500610">
    <property type="component" value="Unassembled WGS sequence"/>
</dbReference>
<protein>
    <submittedName>
        <fullName evidence="1">Uncharacterized protein</fullName>
    </submittedName>
</protein>